<feature type="signal peptide" evidence="1">
    <location>
        <begin position="1"/>
        <end position="19"/>
    </location>
</feature>
<name>A0A328BV60_9PAST</name>
<keyword evidence="1" id="KW-0732">Signal</keyword>
<dbReference type="RefSeq" id="WP_111750629.1">
    <property type="nucleotide sequence ID" value="NZ_PTPX01000018.1"/>
</dbReference>
<evidence type="ECO:0000256" key="1">
    <source>
        <dbReference type="SAM" id="SignalP"/>
    </source>
</evidence>
<dbReference type="OrthoDB" id="9996585at2"/>
<comment type="caution">
    <text evidence="2">The sequence shown here is derived from an EMBL/GenBank/DDBJ whole genome shotgun (WGS) entry which is preliminary data.</text>
</comment>
<protein>
    <submittedName>
        <fullName evidence="2">Uncharacterized protein</fullName>
    </submittedName>
</protein>
<dbReference type="Proteomes" id="UP000248689">
    <property type="component" value="Unassembled WGS sequence"/>
</dbReference>
<accession>A0A328BV60</accession>
<reference evidence="3" key="1">
    <citation type="submission" date="2018-02" db="EMBL/GenBank/DDBJ databases">
        <title>Glaesserella australis sp. nov., isolated from the lungs of pigs.</title>
        <authorList>
            <person name="Turni C."/>
            <person name="Christensen H."/>
        </authorList>
    </citation>
    <scope>NUCLEOTIDE SEQUENCE [LARGE SCALE GENOMIC DNA]</scope>
    <source>
        <strain evidence="3">HS4635</strain>
    </source>
</reference>
<dbReference type="EMBL" id="PTPX01000018">
    <property type="protein sequence ID" value="RAL18116.1"/>
    <property type="molecule type" value="Genomic_DNA"/>
</dbReference>
<proteinExistence type="predicted"/>
<keyword evidence="3" id="KW-1185">Reference proteome</keyword>
<organism evidence="2 3">
    <name type="scientific">Glaesserella australis</name>
    <dbReference type="NCBI Taxonomy" id="2094024"/>
    <lineage>
        <taxon>Bacteria</taxon>
        <taxon>Pseudomonadati</taxon>
        <taxon>Pseudomonadota</taxon>
        <taxon>Gammaproteobacteria</taxon>
        <taxon>Pasteurellales</taxon>
        <taxon>Pasteurellaceae</taxon>
        <taxon>Glaesserella</taxon>
    </lineage>
</organism>
<evidence type="ECO:0000313" key="2">
    <source>
        <dbReference type="EMBL" id="RAL18116.1"/>
    </source>
</evidence>
<gene>
    <name evidence="2" type="ORF">C5N92_09545</name>
</gene>
<evidence type="ECO:0000313" key="3">
    <source>
        <dbReference type="Proteomes" id="UP000248689"/>
    </source>
</evidence>
<dbReference type="AlphaFoldDB" id="A0A328BV60"/>
<feature type="chain" id="PRO_5016239498" evidence="1">
    <location>
        <begin position="20"/>
        <end position="262"/>
    </location>
</feature>
<sequence>MKKLGLALLLGSLSFSAFANNSNVIDGSSDPIVLVGESAAKPIYINDEYNNLEFDEIIRGYSTYLENDRELNEEVINSWISNDLLKPLANKFEEKRNPTYYLDNAKVLEPILNKFMTSNFLIANQELNMSVKFTDYDMDKELLLLKPWSIAKPWHSEVKNCNQIALVPGKDIDDDISAYIQLDIDECPYVKMSLSVAEKLWGSNPNGKYPFRLVVYGQGNGTEDDCSFHKCMKLIPKQAKFILHNDGVEIWETKDVIFKVND</sequence>